<reference evidence="4 6" key="1">
    <citation type="submission" date="2023-07" db="EMBL/GenBank/DDBJ databases">
        <title>Sorghum-associated microbial communities from plants grown in Nebraska, USA.</title>
        <authorList>
            <person name="Schachtman D."/>
        </authorList>
    </citation>
    <scope>NUCLEOTIDE SEQUENCE</scope>
    <source>
        <strain evidence="5 6">BE105</strain>
        <strain evidence="4">BE69</strain>
    </source>
</reference>
<keyword evidence="1" id="KW-0175">Coiled coil</keyword>
<name>A0AAJ2BX04_ACIDE</name>
<protein>
    <submittedName>
        <fullName evidence="4">Phage-related minor tail protein</fullName>
    </submittedName>
</protein>
<dbReference type="EMBL" id="JAVDTL010000004">
    <property type="protein sequence ID" value="MDR6767473.1"/>
    <property type="molecule type" value="Genomic_DNA"/>
</dbReference>
<evidence type="ECO:0000313" key="5">
    <source>
        <dbReference type="EMBL" id="MDR6838695.1"/>
    </source>
</evidence>
<dbReference type="EMBL" id="JAVDTS010000005">
    <property type="protein sequence ID" value="MDR6838695.1"/>
    <property type="molecule type" value="Genomic_DNA"/>
</dbReference>
<dbReference type="InterPro" id="IPR009628">
    <property type="entry name" value="Phage_tape_measure_N"/>
</dbReference>
<feature type="region of interest" description="Disordered" evidence="2">
    <location>
        <begin position="1527"/>
        <end position="1551"/>
    </location>
</feature>
<dbReference type="Proteomes" id="UP001253458">
    <property type="component" value="Unassembled WGS sequence"/>
</dbReference>
<feature type="domain" description="Bacteriophage tail tape measure N-terminal" evidence="3">
    <location>
        <begin position="91"/>
        <end position="291"/>
    </location>
</feature>
<sequence length="1736" mass="180688">MSAQFVVSTKVTADASQYTSELTRAGQTTATYTQQVQAADTAAQSMGSGLRTTAAAAQASSAAMTGAQQSTASAAQALTGAINNANKAHAAGTISAAQHAAAMRMLPAQITDVVTSMASGMPVWMVAIQQGGQIKDSFGGAGNAMRAMLGTITPTVAAVGLLAGAVGLGALAYAQGSKEADGYRHSIVMTGNAAGTTVGQMSDMARAISQVTGTRGAAAEGLAQMAGSGAVAASNLQRFTDVAMGLEKYASVPVKNTVQDLVQLAKAPLEASVKLNEQYHYLSASVYEHIKALDEQGRKEDAVAAAQQAYIAAFQARKDQLVANLGTMERAWNSVTGAAKRGWDAILNIGREETTQQKLDSLGQRIAALRKTQESGGFADTGGGAALGRGTAGAQARERELQALLDQQAALQETARLDKRGAEVAADRAKEAEARANWDKEGEQFKTRQAKRDDEIRKAEIEGRELIAKKLLTEEGLRSRIADIREKYKDPKAAGGIAVSDNELATLQGQLQAARLYHEQLVTLGSGASELNAGERESLKIGEQLARVTDAKTTARLREKQAIADALGVQLRSNDGLEKSLKAHQASIDTAFKDADAITLRAAAQEAANATLGKSKTAVEQLTLAELQKQMAEAQATDSFDPKYIAGLELKIAAQKRYVNALGQADYKTAEEHANELLRNAQELGRAYEDEQQLSGMTALEREKITAQRQVELRYAKELAAIDAKALSDAEKQALRDKTLEAKRVETAAAVGKAEQQAQARASEEINRSLTDALMRGFESGKGFAQNLADTTVNLFKTMVLRPTISAIMQPVSLVINGIVQQGLSSLGIGTSGSSALGAVGNAASGLSVLSSTFGMGLRAGLSGLFGEAGLAGTISAGTTAIGAGNIAGGLGTLAGPLALVGGGLLVLNSILKATKGETRTGGQFGVAFDGSVTNQRRGQTYTYQGQQYDRDFSNGERNALINGQAYRLEGDPVAQESAIRDAVAGTATGINAFLKALGSKTTLTGFWAGLETSSKGRGGVFAGGTTSDGKTFGESGKGDNYAGTLYEKFSTNSPDFKQALSDFTLDLKQSTIQVLQTVTDIPRTVQTMLKGVDAEGLSEEAVNALLEAINAQIVGVGQLTTAFQAMGLDKLASMGFDAAAGLAAAAGGFDKLLGNLNTFYDNFYSEEERKANLQKQVDKQFAELGIDVPKNRDEFRRLVEDTLEQVDVQEKARASLSKQINDAIAGAGKDGFTLADAGARSIVSGINPALLGDAQADPALAGKLNGFLAGVSDLAAKGLDPVAFDKGLAGLIDVNAEVLGIGKDASKTAAALLGLSGVFAELNQSAEDAAKAEADARKAATDAAWAAMQKSIAAAREAVQAEIDLRQQRLATAQAIVDLTRSQARELRGLVASTVAITAAQANATIDAAVLAARSGQLPEQKGLQEAISAARAGMSISAYANRLDYEAAQLILANKLDAIGDSGQAQVDVNQLLLEQAKNEVDRLDMLIKAGQAALDEARGNTLAVRDVETAVKVFYERLFKEKDGTSGSAGAGGSAGSGGGSPTFGPGGSTGNAANAKYKTPVYLGTAGVGYQAITDPDQIAHLDKLAPTFDKYRGTGDLEGLARDIKAAGGTAKDLAALYGFYENDVNAALDRAGIARFAMGGSHLGGVRLVGENGPELEVTGPSRIYNASQTLQLLAGLQGGGNAEVVAAIRELQRQGYDIGRTLIVLMQSMENLARKQDAIGVLQREPVAT</sequence>
<evidence type="ECO:0000256" key="2">
    <source>
        <dbReference type="SAM" id="MobiDB-lite"/>
    </source>
</evidence>
<evidence type="ECO:0000313" key="7">
    <source>
        <dbReference type="Proteomes" id="UP001253458"/>
    </source>
</evidence>
<dbReference type="RefSeq" id="WP_209819957.1">
    <property type="nucleotide sequence ID" value="NZ_JAVDTL010000004.1"/>
</dbReference>
<proteinExistence type="predicted"/>
<gene>
    <name evidence="4" type="ORF">J2W88_002754</name>
    <name evidence="5" type="ORF">J2W93_003542</name>
</gene>
<evidence type="ECO:0000313" key="6">
    <source>
        <dbReference type="Proteomes" id="UP001249076"/>
    </source>
</evidence>
<evidence type="ECO:0000313" key="4">
    <source>
        <dbReference type="EMBL" id="MDR6767473.1"/>
    </source>
</evidence>
<organism evidence="4 7">
    <name type="scientific">Acidovorax delafieldii</name>
    <name type="common">Pseudomonas delafieldii</name>
    <dbReference type="NCBI Taxonomy" id="47920"/>
    <lineage>
        <taxon>Bacteria</taxon>
        <taxon>Pseudomonadati</taxon>
        <taxon>Pseudomonadota</taxon>
        <taxon>Betaproteobacteria</taxon>
        <taxon>Burkholderiales</taxon>
        <taxon>Comamonadaceae</taxon>
        <taxon>Acidovorax</taxon>
    </lineage>
</organism>
<dbReference type="Pfam" id="PF06791">
    <property type="entry name" value="TMP_2"/>
    <property type="match status" value="1"/>
</dbReference>
<accession>A0AAJ2BX04</accession>
<feature type="coiled-coil region" evidence="1">
    <location>
        <begin position="667"/>
        <end position="694"/>
    </location>
</feature>
<evidence type="ECO:0000256" key="1">
    <source>
        <dbReference type="SAM" id="Coils"/>
    </source>
</evidence>
<comment type="caution">
    <text evidence="4">The sequence shown here is derived from an EMBL/GenBank/DDBJ whole genome shotgun (WGS) entry which is preliminary data.</text>
</comment>
<feature type="compositionally biased region" description="Gly residues" evidence="2">
    <location>
        <begin position="1530"/>
        <end position="1551"/>
    </location>
</feature>
<keyword evidence="6" id="KW-1185">Reference proteome</keyword>
<dbReference type="Proteomes" id="UP001249076">
    <property type="component" value="Unassembled WGS sequence"/>
</dbReference>
<evidence type="ECO:0000259" key="3">
    <source>
        <dbReference type="Pfam" id="PF06791"/>
    </source>
</evidence>